<dbReference type="Proteomes" id="UP000092177">
    <property type="component" value="Chromosome 1"/>
</dbReference>
<dbReference type="VEuPathDB" id="FungiDB:CH63R_00953"/>
<evidence type="ECO:0000256" key="1">
    <source>
        <dbReference type="SAM" id="MobiDB-lite"/>
    </source>
</evidence>
<sequence>MCWRKQTIYTGCRHSEVQEIACDDQKKSQRRYGYPATSMSQYQSYQEEQRQEQQHKKSSWLALICPCFSLTCTSPSKEKCRLKPILDPLNGKCPQCLKKKADAAMLSDLGVNSPQRPEETTPTASKRQGFVGNGHLPVQERPGFHAAYGVTEPQGSPHRERSASSRSRRDGVVPTVAGRGDATPEASRNRPPLWVNARYEEVVRQERLRRQQQDTQLREQQHKYAQQEPAHRDVHKSQDQGPSGSSTSDPEGCAFDELGGPEDSTVHLVSRPLQTSKTKENQNKTRTAKPLGRSTARVRRSPQLSVVTEERTSRNHQAVCLDYITEMSLDELFDEVEEMWQMAPIQLR</sequence>
<feature type="region of interest" description="Disordered" evidence="1">
    <location>
        <begin position="110"/>
        <end position="192"/>
    </location>
</feature>
<name>A0A1B7YUS6_COLHI</name>
<accession>A0A1B7YUS6</accession>
<organism evidence="2 3">
    <name type="scientific">Colletotrichum higginsianum (strain IMI 349063)</name>
    <name type="common">Crucifer anthracnose fungus</name>
    <dbReference type="NCBI Taxonomy" id="759273"/>
    <lineage>
        <taxon>Eukaryota</taxon>
        <taxon>Fungi</taxon>
        <taxon>Dikarya</taxon>
        <taxon>Ascomycota</taxon>
        <taxon>Pezizomycotina</taxon>
        <taxon>Sordariomycetes</taxon>
        <taxon>Hypocreomycetidae</taxon>
        <taxon>Glomerellales</taxon>
        <taxon>Glomerellaceae</taxon>
        <taxon>Colletotrichum</taxon>
        <taxon>Colletotrichum destructivum species complex</taxon>
    </lineage>
</organism>
<protein>
    <submittedName>
        <fullName evidence="2">Uncharacterized protein</fullName>
    </submittedName>
</protein>
<dbReference type="GeneID" id="28860035"/>
<comment type="caution">
    <text evidence="2">The sequence shown here is derived from an EMBL/GenBank/DDBJ whole genome shotgun (WGS) entry which is preliminary data.</text>
</comment>
<feature type="compositionally biased region" description="Basic and acidic residues" evidence="1">
    <location>
        <begin position="157"/>
        <end position="171"/>
    </location>
</feature>
<dbReference type="RefSeq" id="XP_018164290.1">
    <property type="nucleotide sequence ID" value="XM_018295928.1"/>
</dbReference>
<dbReference type="AlphaFoldDB" id="A0A1B7YUS6"/>
<evidence type="ECO:0000313" key="2">
    <source>
        <dbReference type="EMBL" id="OBR15773.1"/>
    </source>
</evidence>
<dbReference type="KEGG" id="chig:CH63R_00953"/>
<reference evidence="3" key="1">
    <citation type="journal article" date="2017" name="BMC Genomics">
        <title>Gapless genome assembly of Colletotrichum higginsianum reveals chromosome structure and association of transposable elements with secondary metabolite gene clusters.</title>
        <authorList>
            <person name="Dallery J.-F."/>
            <person name="Lapalu N."/>
            <person name="Zampounis A."/>
            <person name="Pigne S."/>
            <person name="Luyten I."/>
            <person name="Amselem J."/>
            <person name="Wittenberg A.H.J."/>
            <person name="Zhou S."/>
            <person name="de Queiroz M.V."/>
            <person name="Robin G.P."/>
            <person name="Auger A."/>
            <person name="Hainaut M."/>
            <person name="Henrissat B."/>
            <person name="Kim K.-T."/>
            <person name="Lee Y.-H."/>
            <person name="Lespinet O."/>
            <person name="Schwartz D.C."/>
            <person name="Thon M.R."/>
            <person name="O'Connell R.J."/>
        </authorList>
    </citation>
    <scope>NUCLEOTIDE SEQUENCE [LARGE SCALE GENOMIC DNA]</scope>
    <source>
        <strain evidence="3">IMI 349063</strain>
    </source>
</reference>
<evidence type="ECO:0000313" key="3">
    <source>
        <dbReference type="Proteomes" id="UP000092177"/>
    </source>
</evidence>
<feature type="compositionally biased region" description="Polar residues" evidence="1">
    <location>
        <begin position="110"/>
        <end position="126"/>
    </location>
</feature>
<proteinExistence type="predicted"/>
<feature type="compositionally biased region" description="Polar residues" evidence="1">
    <location>
        <begin position="239"/>
        <end position="249"/>
    </location>
</feature>
<feature type="region of interest" description="Disordered" evidence="1">
    <location>
        <begin position="206"/>
        <end position="301"/>
    </location>
</feature>
<gene>
    <name evidence="2" type="ORF">CH63R_00953</name>
</gene>
<dbReference type="EMBL" id="LTAN01000001">
    <property type="protein sequence ID" value="OBR15773.1"/>
    <property type="molecule type" value="Genomic_DNA"/>
</dbReference>
<keyword evidence="3" id="KW-1185">Reference proteome</keyword>
<dbReference type="OrthoDB" id="4824153at2759"/>
<feature type="compositionally biased region" description="Basic and acidic residues" evidence="1">
    <location>
        <begin position="206"/>
        <end position="222"/>
    </location>
</feature>
<feature type="compositionally biased region" description="Basic and acidic residues" evidence="1">
    <location>
        <begin position="229"/>
        <end position="238"/>
    </location>
</feature>